<dbReference type="AlphaFoldDB" id="A0AAV4SGE7"/>
<sequence length="283" mass="32511">MVVIVPQCQRENCVDGIVRTIEVKIISTVIVPACLKERNLFHWQLCQFNEVKSVSMVIVQVRQSEVYVDDNCTSVKTEIVSMLIVQGIERRRVLLSLSVMVFSFLPASNLLVTVGFVVAERVLYIPSLGFCLLVSHGLQKLMQRGPMIASMCRAGALLLILLFVYKTMARNNVWSSREALVRNIHGLAWSPFRHNAKAHYNYANYKKDVGDKFPAIEHYRIALRIRFPLSSSKHSSSRFEEDRLSAACKKCLRRNLPRDYSPKLISWYWQSADKTDKFRLARN</sequence>
<reference evidence="2 3" key="1">
    <citation type="submission" date="2021-06" db="EMBL/GenBank/DDBJ databases">
        <title>Caerostris extrusa draft genome.</title>
        <authorList>
            <person name="Kono N."/>
            <person name="Arakawa K."/>
        </authorList>
    </citation>
    <scope>NUCLEOTIDE SEQUENCE [LARGE SCALE GENOMIC DNA]</scope>
</reference>
<dbReference type="InterPro" id="IPR052943">
    <property type="entry name" value="TMTC_O-mannosyl-trnsfr"/>
</dbReference>
<accession>A0AAV4SGE7</accession>
<organism evidence="2 3">
    <name type="scientific">Caerostris extrusa</name>
    <name type="common">Bark spider</name>
    <name type="synonym">Caerostris bankana</name>
    <dbReference type="NCBI Taxonomy" id="172846"/>
    <lineage>
        <taxon>Eukaryota</taxon>
        <taxon>Metazoa</taxon>
        <taxon>Ecdysozoa</taxon>
        <taxon>Arthropoda</taxon>
        <taxon>Chelicerata</taxon>
        <taxon>Arachnida</taxon>
        <taxon>Araneae</taxon>
        <taxon>Araneomorphae</taxon>
        <taxon>Entelegynae</taxon>
        <taxon>Araneoidea</taxon>
        <taxon>Araneidae</taxon>
        <taxon>Caerostris</taxon>
    </lineage>
</organism>
<keyword evidence="1" id="KW-1133">Transmembrane helix</keyword>
<keyword evidence="1" id="KW-0812">Transmembrane</keyword>
<dbReference type="PANTHER" id="PTHR44809">
    <property type="match status" value="1"/>
</dbReference>
<keyword evidence="1" id="KW-0472">Membrane</keyword>
<feature type="transmembrane region" description="Helical" evidence="1">
    <location>
        <begin position="150"/>
        <end position="168"/>
    </location>
</feature>
<dbReference type="Proteomes" id="UP001054945">
    <property type="component" value="Unassembled WGS sequence"/>
</dbReference>
<feature type="transmembrane region" description="Helical" evidence="1">
    <location>
        <begin position="93"/>
        <end position="116"/>
    </location>
</feature>
<evidence type="ECO:0000256" key="1">
    <source>
        <dbReference type="SAM" id="Phobius"/>
    </source>
</evidence>
<evidence type="ECO:0000313" key="2">
    <source>
        <dbReference type="EMBL" id="GIY32632.1"/>
    </source>
</evidence>
<keyword evidence="3" id="KW-1185">Reference proteome</keyword>
<evidence type="ECO:0000313" key="3">
    <source>
        <dbReference type="Proteomes" id="UP001054945"/>
    </source>
</evidence>
<name>A0AAV4SGE7_CAEEX</name>
<protein>
    <submittedName>
        <fullName evidence="2">Protein O-mannosyl-transferase TMTC1</fullName>
    </submittedName>
</protein>
<proteinExistence type="predicted"/>
<gene>
    <name evidence="2" type="primary">Tmtc1</name>
    <name evidence="2" type="ORF">CEXT_249231</name>
</gene>
<comment type="caution">
    <text evidence="2">The sequence shown here is derived from an EMBL/GenBank/DDBJ whole genome shotgun (WGS) entry which is preliminary data.</text>
</comment>
<dbReference type="PANTHER" id="PTHR44809:SF1">
    <property type="entry name" value="PROTEIN O-MANNOSYL-TRANSFERASE TMTC1"/>
    <property type="match status" value="1"/>
</dbReference>
<dbReference type="EMBL" id="BPLR01009527">
    <property type="protein sequence ID" value="GIY32632.1"/>
    <property type="molecule type" value="Genomic_DNA"/>
</dbReference>